<dbReference type="SMART" id="SM00642">
    <property type="entry name" value="Aamy"/>
    <property type="match status" value="1"/>
</dbReference>
<comment type="similarity">
    <text evidence="1">Belongs to the glycosyl hydrolase 13 family.</text>
</comment>
<evidence type="ECO:0000259" key="3">
    <source>
        <dbReference type="SMART" id="SM00642"/>
    </source>
</evidence>
<protein>
    <recommendedName>
        <fullName evidence="3">Glycosyl hydrolase family 13 catalytic domain-containing protein</fullName>
    </recommendedName>
</protein>
<evidence type="ECO:0000256" key="2">
    <source>
        <dbReference type="SAM" id="MobiDB-lite"/>
    </source>
</evidence>
<dbReference type="Gene3D" id="3.20.20.80">
    <property type="entry name" value="Glycosidases"/>
    <property type="match status" value="1"/>
</dbReference>
<proteinExistence type="inferred from homology"/>
<dbReference type="InterPro" id="IPR006047">
    <property type="entry name" value="GH13_cat_dom"/>
</dbReference>
<comment type="caution">
    <text evidence="4">The sequence shown here is derived from an EMBL/GenBank/DDBJ whole genome shotgun (WGS) entry which is preliminary data.</text>
</comment>
<evidence type="ECO:0000313" key="5">
    <source>
        <dbReference type="Proteomes" id="UP000698800"/>
    </source>
</evidence>
<feature type="region of interest" description="Disordered" evidence="2">
    <location>
        <begin position="58"/>
        <end position="79"/>
    </location>
</feature>
<reference evidence="4" key="1">
    <citation type="submission" date="2021-03" db="EMBL/GenBank/DDBJ databases">
        <title>Comparative genomics and phylogenomic investigation of the class Geoglossomycetes provide insights into ecological specialization and systematics.</title>
        <authorList>
            <person name="Melie T."/>
            <person name="Pirro S."/>
            <person name="Miller A.N."/>
            <person name="Quandt A."/>
        </authorList>
    </citation>
    <scope>NUCLEOTIDE SEQUENCE</scope>
    <source>
        <strain evidence="4">GBOQ0MN5Z8</strain>
    </source>
</reference>
<dbReference type="OrthoDB" id="204980at2759"/>
<evidence type="ECO:0000313" key="4">
    <source>
        <dbReference type="EMBL" id="KAH0543430.1"/>
    </source>
</evidence>
<accession>A0A9P8L4N0</accession>
<evidence type="ECO:0000256" key="1">
    <source>
        <dbReference type="ARBA" id="ARBA00008061"/>
    </source>
</evidence>
<organism evidence="4 5">
    <name type="scientific">Glutinoglossum americanum</name>
    <dbReference type="NCBI Taxonomy" id="1670608"/>
    <lineage>
        <taxon>Eukaryota</taxon>
        <taxon>Fungi</taxon>
        <taxon>Dikarya</taxon>
        <taxon>Ascomycota</taxon>
        <taxon>Pezizomycotina</taxon>
        <taxon>Geoglossomycetes</taxon>
        <taxon>Geoglossales</taxon>
        <taxon>Geoglossaceae</taxon>
        <taxon>Glutinoglossum</taxon>
    </lineage>
</organism>
<gene>
    <name evidence="4" type="ORF">FGG08_002288</name>
</gene>
<dbReference type="AlphaFoldDB" id="A0A9P8L4N0"/>
<dbReference type="SUPFAM" id="SSF51445">
    <property type="entry name" value="(Trans)glycosidases"/>
    <property type="match status" value="1"/>
</dbReference>
<name>A0A9P8L4N0_9PEZI</name>
<dbReference type="PANTHER" id="PTHR10357">
    <property type="entry name" value="ALPHA-AMYLASE FAMILY MEMBER"/>
    <property type="match status" value="1"/>
</dbReference>
<keyword evidence="5" id="KW-1185">Reference proteome</keyword>
<dbReference type="Proteomes" id="UP000698800">
    <property type="component" value="Unassembled WGS sequence"/>
</dbReference>
<sequence length="619" mass="68996">MSEKRVADINWTPLLAQSFHPSPVAWEDQVIYFLLPDRYSDNSERDYFDIDGNPVSRGSSAKFNPSTDKDSLGGPGGEEDWRNAGGKYVGGKLKGLTSKIGYLKRLGVTAIWVGPIFKQVAFQDTYHGYGVQNFLEIEKNFGTREDLRALVDTAHSQGIYVILDIILNHSGNVFQYKGDKFPHWTGQEHRPGQEFEVEGFNDKHGNPTIPFGRDVDLQCFPEAYPDGAVWPAELQQPGGFTHKGKIRNWNLDPEYLEGDFEDLKDINIGAASVHDFSPSLSLKALSAAYRFWIAYADIDGFRVDTVKHMGDGPTRYFVSCIHEFATRLGKENFLLVGEIAGDRVSAFNTVETTGINAALGIADVQDKLENMIKGFRDPEAYFSLFRNSLLVKQDSHVWFRNKVVTMIDDHDQIIKGQNKARFCAADQGAAYVVAGVALNLFTLGIPCIYYGTEQNFDGSGGGDQYIREAMFGGAFGAFRSRNKHCFDESHPTYREIGKICALRQSLLPLRRGRQYLRPISGDGQHFGLPTMFGGSRMLTVLPWSRIFADEEVLCAVNTDYGRWSEAWVTVDAELQAERDALVCVYSTEGGMVGKRVGVEGRNGRAVFLKVPPGGVVVYK</sequence>
<dbReference type="CDD" id="cd11352">
    <property type="entry name" value="AmyAc_5"/>
    <property type="match status" value="1"/>
</dbReference>
<dbReference type="GO" id="GO:0005975">
    <property type="term" value="P:carbohydrate metabolic process"/>
    <property type="evidence" value="ECO:0007669"/>
    <property type="project" value="InterPro"/>
</dbReference>
<dbReference type="EMBL" id="JAGHQL010000033">
    <property type="protein sequence ID" value="KAH0543430.1"/>
    <property type="molecule type" value="Genomic_DNA"/>
</dbReference>
<dbReference type="Pfam" id="PF00128">
    <property type="entry name" value="Alpha-amylase"/>
    <property type="match status" value="1"/>
</dbReference>
<feature type="domain" description="Glycosyl hydrolase family 13 catalytic" evidence="3">
    <location>
        <begin position="33"/>
        <end position="503"/>
    </location>
</feature>
<dbReference type="PANTHER" id="PTHR10357:SF209">
    <property type="entry name" value="PERIPLASMIC ALPHA-AMYLASE"/>
    <property type="match status" value="1"/>
</dbReference>
<dbReference type="InterPro" id="IPR017853">
    <property type="entry name" value="GH"/>
</dbReference>